<evidence type="ECO:0000259" key="11">
    <source>
        <dbReference type="Pfam" id="PF07992"/>
    </source>
</evidence>
<evidence type="ECO:0000259" key="10">
    <source>
        <dbReference type="Pfam" id="PF00724"/>
    </source>
</evidence>
<accession>A0A158FQ70</accession>
<dbReference type="PRINTS" id="PR00368">
    <property type="entry name" value="FADPNR"/>
</dbReference>
<evidence type="ECO:0000313" key="13">
    <source>
        <dbReference type="Proteomes" id="UP000054683"/>
    </source>
</evidence>
<dbReference type="PRINTS" id="PR00411">
    <property type="entry name" value="PNDRDTASEI"/>
</dbReference>
<dbReference type="RefSeq" id="WP_062083737.1">
    <property type="nucleotide sequence ID" value="NZ_FCOK02000006.1"/>
</dbReference>
<protein>
    <submittedName>
        <fullName evidence="12">NADH:flavin oxidoreductase</fullName>
    </submittedName>
</protein>
<evidence type="ECO:0000256" key="9">
    <source>
        <dbReference type="ARBA" id="ARBA00023014"/>
    </source>
</evidence>
<evidence type="ECO:0000256" key="4">
    <source>
        <dbReference type="ARBA" id="ARBA00022630"/>
    </source>
</evidence>
<dbReference type="PANTHER" id="PTHR42917:SF2">
    <property type="entry name" value="2,4-DIENOYL-COA REDUCTASE [(2E)-ENOYL-COA-PRODUCING]"/>
    <property type="match status" value="1"/>
</dbReference>
<comment type="similarity">
    <text evidence="3">In the N-terminal section; belongs to the NADH:flavin oxidoreductase/NADH oxidase family.</text>
</comment>
<organism evidence="12 13">
    <name type="scientific">Caballeronia udeis</name>
    <dbReference type="NCBI Taxonomy" id="1232866"/>
    <lineage>
        <taxon>Bacteria</taxon>
        <taxon>Pseudomonadati</taxon>
        <taxon>Pseudomonadota</taxon>
        <taxon>Betaproteobacteria</taxon>
        <taxon>Burkholderiales</taxon>
        <taxon>Burkholderiaceae</taxon>
        <taxon>Caballeronia</taxon>
    </lineage>
</organism>
<gene>
    <name evidence="12" type="ORF">AWB69_01412</name>
</gene>
<name>A0A158FQ70_9BURK</name>
<dbReference type="InterPro" id="IPR013785">
    <property type="entry name" value="Aldolase_TIM"/>
</dbReference>
<dbReference type="CDD" id="cd04734">
    <property type="entry name" value="OYE_like_3_FMN"/>
    <property type="match status" value="1"/>
</dbReference>
<dbReference type="InterPro" id="IPR051793">
    <property type="entry name" value="NADH:flavin_oxidoreductase"/>
</dbReference>
<dbReference type="InterPro" id="IPR036188">
    <property type="entry name" value="FAD/NAD-bd_sf"/>
</dbReference>
<dbReference type="Pfam" id="PF00724">
    <property type="entry name" value="Oxidored_FMN"/>
    <property type="match status" value="1"/>
</dbReference>
<keyword evidence="4" id="KW-0285">Flavoprotein</keyword>
<proteinExistence type="inferred from homology"/>
<evidence type="ECO:0000256" key="6">
    <source>
        <dbReference type="ARBA" id="ARBA00022723"/>
    </source>
</evidence>
<feature type="domain" description="FAD/NAD(P)-binding" evidence="11">
    <location>
        <begin position="389"/>
        <end position="635"/>
    </location>
</feature>
<dbReference type="EMBL" id="FCOK02000006">
    <property type="protein sequence ID" value="SAL21290.1"/>
    <property type="molecule type" value="Genomic_DNA"/>
</dbReference>
<dbReference type="SUPFAM" id="SSF51395">
    <property type="entry name" value="FMN-linked oxidoreductases"/>
    <property type="match status" value="1"/>
</dbReference>
<dbReference type="InterPro" id="IPR001155">
    <property type="entry name" value="OxRdtase_FMN_N"/>
</dbReference>
<evidence type="ECO:0000256" key="8">
    <source>
        <dbReference type="ARBA" id="ARBA00023004"/>
    </source>
</evidence>
<feature type="domain" description="NADH:flavin oxidoreductase/NADH oxidase N-terminal" evidence="10">
    <location>
        <begin position="11"/>
        <end position="345"/>
    </location>
</feature>
<comment type="cofactor">
    <cofactor evidence="2">
        <name>[4Fe-4S] cluster</name>
        <dbReference type="ChEBI" id="CHEBI:49883"/>
    </cofactor>
</comment>
<dbReference type="InterPro" id="IPR023753">
    <property type="entry name" value="FAD/NAD-binding_dom"/>
</dbReference>
<evidence type="ECO:0000256" key="3">
    <source>
        <dbReference type="ARBA" id="ARBA00011048"/>
    </source>
</evidence>
<dbReference type="Pfam" id="PF07992">
    <property type="entry name" value="Pyr_redox_2"/>
    <property type="match status" value="1"/>
</dbReference>
<dbReference type="GO" id="GO:0051536">
    <property type="term" value="F:iron-sulfur cluster binding"/>
    <property type="evidence" value="ECO:0007669"/>
    <property type="project" value="UniProtKB-KW"/>
</dbReference>
<dbReference type="Proteomes" id="UP000054683">
    <property type="component" value="Unassembled WGS sequence"/>
</dbReference>
<keyword evidence="9" id="KW-0411">Iron-sulfur</keyword>
<sequence length="681" mass="75420">MNLPPRSHDPLLQPLRIRHLVLKNRIMSTSHASGLTEDGLPLERYQRYHEEKAIGGIGLSMFGGSSVVSRDSSNVFAQIDLTDDRIIPCFQAFSERMHRHGAALMCQLTHMGRRGSPYESDWLSTIAPSRVRETLHRSIPREMDRSDINRTIRDFGRAARRCKEGGLDGIETLAGGHLIGQFLSPMTNRRTDEYGGSIENRCRFALEVHEEIRRQVGSDFIVGIRYVINEAQEGGLTSADALTAARMLEASGAIDFFNVVYGRMDTAAALADDNMPTMYAKSAPWLSAVASFKREVSLPVFHAAKIADLASARYAVSENILDLVGMTRAHIADPHIVRKLMQGEEDRVRPCVGASFCRSHQSACIHNPSSGRETWIAHEVEPAARTGRKVVVIGGGVGGLEAARVAALRGHDVVLFEASSKLGGQVLLAHMGSWRHDLIGIVDWRANELSRLRVDVRTGTYADASSVRDEHPDVVIVATGGMPDLDDLPGNEHCISAFDALTMRVPLSGNALVYDGTGRHVAATCAERYAQAGIEADLVTLDRCFGNELDGRGDEIGWQRRLNQLKVSLRHDLRLQRVERLQDNKRRAWFMHELTSEVVCLDADHVVVERGMMPVDDLFHELRSESVNDGKADLDCLLPGNAQPWTKAEATDYELYRIGDAESSRNIHAAIFDAFRLVRTL</sequence>
<dbReference type="GO" id="GO:0046872">
    <property type="term" value="F:metal ion binding"/>
    <property type="evidence" value="ECO:0007669"/>
    <property type="project" value="UniProtKB-KW"/>
</dbReference>
<dbReference type="GO" id="GO:0016491">
    <property type="term" value="F:oxidoreductase activity"/>
    <property type="evidence" value="ECO:0007669"/>
    <property type="project" value="UniProtKB-KW"/>
</dbReference>
<comment type="cofactor">
    <cofactor evidence="1">
        <name>FMN</name>
        <dbReference type="ChEBI" id="CHEBI:58210"/>
    </cofactor>
</comment>
<dbReference type="Gene3D" id="3.40.50.720">
    <property type="entry name" value="NAD(P)-binding Rossmann-like Domain"/>
    <property type="match status" value="1"/>
</dbReference>
<dbReference type="OrthoDB" id="8985337at2"/>
<evidence type="ECO:0000313" key="12">
    <source>
        <dbReference type="EMBL" id="SAL21290.1"/>
    </source>
</evidence>
<keyword evidence="6" id="KW-0479">Metal-binding</keyword>
<evidence type="ECO:0000256" key="1">
    <source>
        <dbReference type="ARBA" id="ARBA00001917"/>
    </source>
</evidence>
<keyword evidence="7" id="KW-0560">Oxidoreductase</keyword>
<dbReference type="Gene3D" id="3.50.50.60">
    <property type="entry name" value="FAD/NAD(P)-binding domain"/>
    <property type="match status" value="1"/>
</dbReference>
<dbReference type="AlphaFoldDB" id="A0A158FQ70"/>
<evidence type="ECO:0000256" key="2">
    <source>
        <dbReference type="ARBA" id="ARBA00001966"/>
    </source>
</evidence>
<dbReference type="GO" id="GO:0010181">
    <property type="term" value="F:FMN binding"/>
    <property type="evidence" value="ECO:0007669"/>
    <property type="project" value="InterPro"/>
</dbReference>
<dbReference type="Gene3D" id="3.20.20.70">
    <property type="entry name" value="Aldolase class I"/>
    <property type="match status" value="1"/>
</dbReference>
<dbReference type="PANTHER" id="PTHR42917">
    <property type="entry name" value="2,4-DIENOYL-COA REDUCTASE"/>
    <property type="match status" value="1"/>
</dbReference>
<evidence type="ECO:0000256" key="5">
    <source>
        <dbReference type="ARBA" id="ARBA00022643"/>
    </source>
</evidence>
<reference evidence="12 13" key="1">
    <citation type="submission" date="2016-01" db="EMBL/GenBank/DDBJ databases">
        <authorList>
            <person name="Oliw E.H."/>
        </authorList>
    </citation>
    <scope>NUCLEOTIDE SEQUENCE [LARGE SCALE GENOMIC DNA]</scope>
    <source>
        <strain evidence="12">LMG 27134</strain>
    </source>
</reference>
<keyword evidence="8" id="KW-0408">Iron</keyword>
<dbReference type="SUPFAM" id="SSF51905">
    <property type="entry name" value="FAD/NAD(P)-binding domain"/>
    <property type="match status" value="1"/>
</dbReference>
<keyword evidence="5" id="KW-0288">FMN</keyword>
<evidence type="ECO:0000256" key="7">
    <source>
        <dbReference type="ARBA" id="ARBA00023002"/>
    </source>
</evidence>